<dbReference type="NCBIfam" id="NF041278">
    <property type="entry name" value="CmcJ_NvfI_EfuI"/>
    <property type="match status" value="1"/>
</dbReference>
<dbReference type="InterPro" id="IPR044053">
    <property type="entry name" value="AsaB-like"/>
</dbReference>
<dbReference type="GO" id="GO:0016491">
    <property type="term" value="F:oxidoreductase activity"/>
    <property type="evidence" value="ECO:0007669"/>
    <property type="project" value="InterPro"/>
</dbReference>
<comment type="similarity">
    <text evidence="1">Belongs to the asaB hydroxylase/desaturase family.</text>
</comment>
<evidence type="ECO:0000313" key="3">
    <source>
        <dbReference type="Proteomes" id="UP000481858"/>
    </source>
</evidence>
<comment type="caution">
    <text evidence="2">The sequence shown here is derived from an EMBL/GenBank/DDBJ whole genome shotgun (WGS) entry which is preliminary data.</text>
</comment>
<name>A0A7C8MNL7_9PEZI</name>
<evidence type="ECO:0000256" key="1">
    <source>
        <dbReference type="ARBA" id="ARBA00023604"/>
    </source>
</evidence>
<dbReference type="InParanoid" id="A0A7C8MNL7"/>
<protein>
    <recommendedName>
        <fullName evidence="4">CmcJ-like methyltransferase</fullName>
    </recommendedName>
</protein>
<proteinExistence type="inferred from homology"/>
<dbReference type="OrthoDB" id="412788at2759"/>
<gene>
    <name evidence="2" type="ORF">GQX73_g3868</name>
</gene>
<dbReference type="AlphaFoldDB" id="A0A7C8MNL7"/>
<dbReference type="Proteomes" id="UP000481858">
    <property type="component" value="Unassembled WGS sequence"/>
</dbReference>
<evidence type="ECO:0008006" key="4">
    <source>
        <dbReference type="Google" id="ProtNLM"/>
    </source>
</evidence>
<reference evidence="2 3" key="1">
    <citation type="submission" date="2019-12" db="EMBL/GenBank/DDBJ databases">
        <title>Draft genome sequence of the ascomycete Xylaria multiplex DSM 110363.</title>
        <authorList>
            <person name="Buettner E."/>
            <person name="Kellner H."/>
        </authorList>
    </citation>
    <scope>NUCLEOTIDE SEQUENCE [LARGE SCALE GENOMIC DNA]</scope>
    <source>
        <strain evidence="2 3">DSM 110363</strain>
    </source>
</reference>
<keyword evidence="3" id="KW-1185">Reference proteome</keyword>
<dbReference type="PANTHER" id="PTHR34598:SF3">
    <property type="entry name" value="OXIDOREDUCTASE AN1597"/>
    <property type="match status" value="1"/>
</dbReference>
<dbReference type="EMBL" id="WUBL01000032">
    <property type="protein sequence ID" value="KAF2969732.1"/>
    <property type="molecule type" value="Genomic_DNA"/>
</dbReference>
<evidence type="ECO:0000313" key="2">
    <source>
        <dbReference type="EMBL" id="KAF2969732.1"/>
    </source>
</evidence>
<dbReference type="PANTHER" id="PTHR34598">
    <property type="entry name" value="BLL6449 PROTEIN"/>
    <property type="match status" value="1"/>
</dbReference>
<accession>A0A7C8MNL7</accession>
<sequence length="284" mass="33340">MDLHARLPKINGEIYFLEKDDIFIEEKPYAFRYDTEDDQIPQTNMTMKPFSIEINNMRGFESYFTLEGNGFEVMKLEEEIPYDYFHNMNTVRKYFDILTSMIRIRLRASSVEVFRFCVRKRHPLFPISTGDKYDFDQPTSVAHVDTTPSEMLECLSKLHPNDTDVGIKRCQWINVWKPLKGPLNDWPLVVCDASKVDCERDLTVADILYPEFMTENFQVHYSDKFLWYYLAGQNTNEMMVFIQADSKDATISGVPHCSFYNPLVPPGEQPRESIEVRLLVRYDA</sequence>
<organism evidence="2 3">
    <name type="scientific">Xylaria multiplex</name>
    <dbReference type="NCBI Taxonomy" id="323545"/>
    <lineage>
        <taxon>Eukaryota</taxon>
        <taxon>Fungi</taxon>
        <taxon>Dikarya</taxon>
        <taxon>Ascomycota</taxon>
        <taxon>Pezizomycotina</taxon>
        <taxon>Sordariomycetes</taxon>
        <taxon>Xylariomycetidae</taxon>
        <taxon>Xylariales</taxon>
        <taxon>Xylariaceae</taxon>
        <taxon>Xylaria</taxon>
    </lineage>
</organism>